<dbReference type="AlphaFoldDB" id="A0AAV8Z959"/>
<protein>
    <submittedName>
        <fullName evidence="1">Uncharacterized protein</fullName>
    </submittedName>
</protein>
<organism evidence="1 2">
    <name type="scientific">Aromia moschata</name>
    <dbReference type="NCBI Taxonomy" id="1265417"/>
    <lineage>
        <taxon>Eukaryota</taxon>
        <taxon>Metazoa</taxon>
        <taxon>Ecdysozoa</taxon>
        <taxon>Arthropoda</taxon>
        <taxon>Hexapoda</taxon>
        <taxon>Insecta</taxon>
        <taxon>Pterygota</taxon>
        <taxon>Neoptera</taxon>
        <taxon>Endopterygota</taxon>
        <taxon>Coleoptera</taxon>
        <taxon>Polyphaga</taxon>
        <taxon>Cucujiformia</taxon>
        <taxon>Chrysomeloidea</taxon>
        <taxon>Cerambycidae</taxon>
        <taxon>Cerambycinae</taxon>
        <taxon>Callichromatini</taxon>
        <taxon>Aromia</taxon>
    </lineage>
</organism>
<dbReference type="Proteomes" id="UP001162162">
    <property type="component" value="Unassembled WGS sequence"/>
</dbReference>
<dbReference type="EMBL" id="JAPWTK010000010">
    <property type="protein sequence ID" value="KAJ8960075.1"/>
    <property type="molecule type" value="Genomic_DNA"/>
</dbReference>
<keyword evidence="2" id="KW-1185">Reference proteome</keyword>
<evidence type="ECO:0000313" key="2">
    <source>
        <dbReference type="Proteomes" id="UP001162162"/>
    </source>
</evidence>
<evidence type="ECO:0000313" key="1">
    <source>
        <dbReference type="EMBL" id="KAJ8960075.1"/>
    </source>
</evidence>
<sequence length="288" mass="32737">MGGNQSAWTQEGIEGGGNLGKKWTLTVWKQRSFEKFFHVGLQITVILPVCGVCNYFSIEVHVGTRKLQFGRSEVWILNEPPPLLNNQEPKKPLVFPGIAFLSNHSLKYDVSPKPLHENTSIPPATADNQLNGNVHTNNMYLKHSMMICNTHINTICTHNCNYLINTKNNLPYPFIKIDTSKYILIQKYLGVGYWNLRHRNKKLDVFHETPNWTRVSFLDARFANLDANLVGETHVEESIVVHYIINAFNSHLKLIVIPIDDLGSHLIGPPLPDLNQCDSWLCDCLRGL</sequence>
<proteinExistence type="predicted"/>
<reference evidence="1" key="1">
    <citation type="journal article" date="2023" name="Insect Mol. Biol.">
        <title>Genome sequencing provides insights into the evolution of gene families encoding plant cell wall-degrading enzymes in longhorned beetles.</title>
        <authorList>
            <person name="Shin N.R."/>
            <person name="Okamura Y."/>
            <person name="Kirsch R."/>
            <person name="Pauchet Y."/>
        </authorList>
    </citation>
    <scope>NUCLEOTIDE SEQUENCE</scope>
    <source>
        <strain evidence="1">AMC_N1</strain>
    </source>
</reference>
<comment type="caution">
    <text evidence="1">The sequence shown here is derived from an EMBL/GenBank/DDBJ whole genome shotgun (WGS) entry which is preliminary data.</text>
</comment>
<gene>
    <name evidence="1" type="ORF">NQ318_009517</name>
</gene>
<name>A0AAV8Z959_9CUCU</name>
<accession>A0AAV8Z959</accession>